<reference evidence="2" key="1">
    <citation type="journal article" date="2019" name="Int. J. Syst. Evol. Microbiol.">
        <title>The Global Catalogue of Microorganisms (GCM) 10K type strain sequencing project: providing services to taxonomists for standard genome sequencing and annotation.</title>
        <authorList>
            <consortium name="The Broad Institute Genomics Platform"/>
            <consortium name="The Broad Institute Genome Sequencing Center for Infectious Disease"/>
            <person name="Wu L."/>
            <person name="Ma J."/>
        </authorList>
    </citation>
    <scope>NUCLEOTIDE SEQUENCE [LARGE SCALE GENOMIC DNA]</scope>
    <source>
        <strain evidence="2">KCTC 62164</strain>
    </source>
</reference>
<dbReference type="EMBL" id="JBHRSL010000027">
    <property type="protein sequence ID" value="MFC3053384.1"/>
    <property type="molecule type" value="Genomic_DNA"/>
</dbReference>
<evidence type="ECO:0000313" key="1">
    <source>
        <dbReference type="EMBL" id="MFC3053384.1"/>
    </source>
</evidence>
<comment type="caution">
    <text evidence="1">The sequence shown here is derived from an EMBL/GenBank/DDBJ whole genome shotgun (WGS) entry which is preliminary data.</text>
</comment>
<name>A0ABV7D9R2_9PROT</name>
<proteinExistence type="predicted"/>
<dbReference type="Proteomes" id="UP001595444">
    <property type="component" value="Unassembled WGS sequence"/>
</dbReference>
<gene>
    <name evidence="1" type="ORF">ACFOKA_15910</name>
</gene>
<evidence type="ECO:0000313" key="2">
    <source>
        <dbReference type="Proteomes" id="UP001595444"/>
    </source>
</evidence>
<dbReference type="RefSeq" id="WP_194215659.1">
    <property type="nucleotide sequence ID" value="NZ_CP061205.1"/>
</dbReference>
<accession>A0ABV7D9R2</accession>
<keyword evidence="2" id="KW-1185">Reference proteome</keyword>
<sequence length="46" mass="5078">MTASVYQTTKRAIRRSRRAARTTCTKAFDASKNVLHEVKAPTAIAV</sequence>
<organism evidence="1 2">
    <name type="scientific">Kordiimonas pumila</name>
    <dbReference type="NCBI Taxonomy" id="2161677"/>
    <lineage>
        <taxon>Bacteria</taxon>
        <taxon>Pseudomonadati</taxon>
        <taxon>Pseudomonadota</taxon>
        <taxon>Alphaproteobacteria</taxon>
        <taxon>Kordiimonadales</taxon>
        <taxon>Kordiimonadaceae</taxon>
        <taxon>Kordiimonas</taxon>
    </lineage>
</organism>
<protein>
    <submittedName>
        <fullName evidence="1">Uncharacterized protein</fullName>
    </submittedName>
</protein>